<evidence type="ECO:0000313" key="2">
    <source>
        <dbReference type="EMBL" id="KAA6333712.1"/>
    </source>
</evidence>
<dbReference type="Pfam" id="PF13612">
    <property type="entry name" value="DDE_Tnp_1_3"/>
    <property type="match status" value="1"/>
</dbReference>
<dbReference type="AlphaFoldDB" id="A0A5J4RJF6"/>
<protein>
    <recommendedName>
        <fullName evidence="1">Transposase DDE domain-containing protein</fullName>
    </recommendedName>
</protein>
<name>A0A5J4RJF6_9ZZZZ</name>
<organism evidence="2">
    <name type="scientific">termite gut metagenome</name>
    <dbReference type="NCBI Taxonomy" id="433724"/>
    <lineage>
        <taxon>unclassified sequences</taxon>
        <taxon>metagenomes</taxon>
        <taxon>organismal metagenomes</taxon>
    </lineage>
</organism>
<comment type="caution">
    <text evidence="2">The sequence shown here is derived from an EMBL/GenBank/DDBJ whole genome shotgun (WGS) entry which is preliminary data.</text>
</comment>
<proteinExistence type="predicted"/>
<feature type="domain" description="Transposase DDE" evidence="1">
    <location>
        <begin position="1"/>
        <end position="40"/>
    </location>
</feature>
<dbReference type="EMBL" id="SNRY01001080">
    <property type="protein sequence ID" value="KAA6333712.1"/>
    <property type="molecule type" value="Genomic_DNA"/>
</dbReference>
<evidence type="ECO:0000259" key="1">
    <source>
        <dbReference type="Pfam" id="PF13612"/>
    </source>
</evidence>
<dbReference type="InterPro" id="IPR025668">
    <property type="entry name" value="Tnp_DDE_dom"/>
</dbReference>
<gene>
    <name evidence="2" type="ORF">EZS27_017898</name>
</gene>
<accession>A0A5J4RJF6</accession>
<reference evidence="2" key="1">
    <citation type="submission" date="2019-03" db="EMBL/GenBank/DDBJ databases">
        <title>Single cell metagenomics reveals metabolic interactions within the superorganism composed of flagellate Streblomastix strix and complex community of Bacteroidetes bacteria on its surface.</title>
        <authorList>
            <person name="Treitli S.C."/>
            <person name="Kolisko M."/>
            <person name="Husnik F."/>
            <person name="Keeling P."/>
            <person name="Hampl V."/>
        </authorList>
    </citation>
    <scope>NUCLEOTIDE SEQUENCE</scope>
    <source>
        <strain evidence="2">STM</strain>
    </source>
</reference>
<sequence>MKNRLMSLNDKIMLRKRSIIETINGELKNLCHIEHSRHRSSENFIINLLSALAVYSFFPKKPSIKFDKNKCPD</sequence>